<evidence type="ECO:0000313" key="1">
    <source>
        <dbReference type="EMBL" id="CUH44961.1"/>
    </source>
</evidence>
<gene>
    <name evidence="1" type="ORF">RUM4293_03870</name>
</gene>
<name>A0A0P1E7K5_9RHOB</name>
<dbReference type="RefSeq" id="WP_145975948.1">
    <property type="nucleotide sequence ID" value="NZ_CYPS01000064.1"/>
</dbReference>
<evidence type="ECO:0000313" key="2">
    <source>
        <dbReference type="Proteomes" id="UP000050786"/>
    </source>
</evidence>
<keyword evidence="2" id="KW-1185">Reference proteome</keyword>
<accession>A0A0P1E7K5</accession>
<organism evidence="1 2">
    <name type="scientific">Ruegeria atlantica</name>
    <dbReference type="NCBI Taxonomy" id="81569"/>
    <lineage>
        <taxon>Bacteria</taxon>
        <taxon>Pseudomonadati</taxon>
        <taxon>Pseudomonadota</taxon>
        <taxon>Alphaproteobacteria</taxon>
        <taxon>Rhodobacterales</taxon>
        <taxon>Roseobacteraceae</taxon>
        <taxon>Ruegeria</taxon>
    </lineage>
</organism>
<dbReference type="EMBL" id="CYPS01000064">
    <property type="protein sequence ID" value="CUH44961.1"/>
    <property type="molecule type" value="Genomic_DNA"/>
</dbReference>
<reference evidence="2" key="1">
    <citation type="submission" date="2015-09" db="EMBL/GenBank/DDBJ databases">
        <authorList>
            <person name="Rodrigo-Torres L."/>
            <person name="Arahal D.R."/>
        </authorList>
    </citation>
    <scope>NUCLEOTIDE SEQUENCE [LARGE SCALE GENOMIC DNA]</scope>
    <source>
        <strain evidence="2">CECT 4293</strain>
    </source>
</reference>
<sequence>MKQFIPLGCIVLALSGCSRETPRDKMFYELRTQKDVQTPFPSAGYTYASFDTGHGYQIEYLDSNGRAFLWYPGNRSAVSGEWKIVLDEICYRYDSNTFNPQTLQRGGSWSCDYTGRAGYLVTGYQKGDPFNLRSGKIPYARSKCDLPKGLNQVKNVSCK</sequence>
<evidence type="ECO:0008006" key="3">
    <source>
        <dbReference type="Google" id="ProtNLM"/>
    </source>
</evidence>
<protein>
    <recommendedName>
        <fullName evidence="3">Lipoprotein</fullName>
    </recommendedName>
</protein>
<dbReference type="AlphaFoldDB" id="A0A0P1E7K5"/>
<dbReference type="Proteomes" id="UP000050786">
    <property type="component" value="Unassembled WGS sequence"/>
</dbReference>
<dbReference type="PROSITE" id="PS51257">
    <property type="entry name" value="PROKAR_LIPOPROTEIN"/>
    <property type="match status" value="1"/>
</dbReference>
<proteinExistence type="predicted"/>